<keyword evidence="5 7" id="KW-1133">Transmembrane helix</keyword>
<evidence type="ECO:0000313" key="9">
    <source>
        <dbReference type="EMBL" id="RBP48157.1"/>
    </source>
</evidence>
<evidence type="ECO:0000256" key="2">
    <source>
        <dbReference type="ARBA" id="ARBA00022475"/>
    </source>
</evidence>
<dbReference type="GO" id="GO:0009244">
    <property type="term" value="P:lipopolysaccharide core region biosynthetic process"/>
    <property type="evidence" value="ECO:0007669"/>
    <property type="project" value="TreeGrafter"/>
</dbReference>
<dbReference type="InterPro" id="IPR058130">
    <property type="entry name" value="PEA_transf_C"/>
</dbReference>
<feature type="transmembrane region" description="Helical" evidence="7">
    <location>
        <begin position="15"/>
        <end position="35"/>
    </location>
</feature>
<dbReference type="GO" id="GO:0016776">
    <property type="term" value="F:phosphotransferase activity, phosphate group as acceptor"/>
    <property type="evidence" value="ECO:0007669"/>
    <property type="project" value="TreeGrafter"/>
</dbReference>
<keyword evidence="3 9" id="KW-0808">Transferase</keyword>
<dbReference type="InterPro" id="IPR000917">
    <property type="entry name" value="Sulfatase_N"/>
</dbReference>
<feature type="transmembrane region" description="Helical" evidence="7">
    <location>
        <begin position="47"/>
        <end position="63"/>
    </location>
</feature>
<sequence>MISLLKKSIQHERPCLPGLVMTVLFLSLPNLVAVFWPRVDQHHVENFWLGVGILLAPCLFSVSVRTALRLWLPLAAFLPALMAYHFVTGEPVREWAFVVLGETDASELERFWAPAVLAVLAAPCAMAFLWWFTGRHVPAGHRLGWLARGVVMVCLVVMPLGQMVFGGWGLGGQVAVKRLATTFPANLPVSAWRAWEIHDDFAGRTAVAERMEVKSAPLGDREIYVLVLGESARFDSFQIHGYARETTPLLAKMSGLLSFQDVVAPAPVTSMSVPLLLTPANPEHLRAAASLPSVVSIFRRAGFHTAWYSTQRKHGMYDTASSVFARDAEESRFLSGTFAPGNARYASAYDGNLLQPLKELLATGHRRLFIVLHTMGSHQNYADRYPAEFNHFPAERQDIASRPFVRALTGEQREHLSNAYDNSIRYTDWFLAQVIETLKQANAVSMMLYVSDHGQNKGDAETLPFAHGNLTPEVMHIPMLVWLSPEYRAQRQEQTMQMESHVGTPFTGSAVFHTMVDAAALQCDALDLRLSAASPQFRPGPRLLRNLKGELVDYDTLPVVLNAGKSATLGISAGTNIHSVPR</sequence>
<keyword evidence="4 7" id="KW-0812">Transmembrane</keyword>
<organism evidence="9 10">
    <name type="scientific">Roseimicrobium gellanilyticum</name>
    <dbReference type="NCBI Taxonomy" id="748857"/>
    <lineage>
        <taxon>Bacteria</taxon>
        <taxon>Pseudomonadati</taxon>
        <taxon>Verrucomicrobiota</taxon>
        <taxon>Verrucomicrobiia</taxon>
        <taxon>Verrucomicrobiales</taxon>
        <taxon>Verrucomicrobiaceae</taxon>
        <taxon>Roseimicrobium</taxon>
    </lineage>
</organism>
<keyword evidence="6 7" id="KW-0472">Membrane</keyword>
<evidence type="ECO:0000256" key="5">
    <source>
        <dbReference type="ARBA" id="ARBA00022989"/>
    </source>
</evidence>
<dbReference type="AlphaFoldDB" id="A0A366HVN2"/>
<feature type="transmembrane region" description="Helical" evidence="7">
    <location>
        <begin position="70"/>
        <end position="87"/>
    </location>
</feature>
<dbReference type="Gene3D" id="3.40.720.10">
    <property type="entry name" value="Alkaline Phosphatase, subunit A"/>
    <property type="match status" value="1"/>
</dbReference>
<protein>
    <submittedName>
        <fullName evidence="9">Glucan phosphoethanolaminetransferase (Alkaline phosphatase superfamily)</fullName>
    </submittedName>
</protein>
<feature type="domain" description="Sulfatase N-terminal" evidence="8">
    <location>
        <begin position="224"/>
        <end position="497"/>
    </location>
</feature>
<dbReference type="PANTHER" id="PTHR30443">
    <property type="entry name" value="INNER MEMBRANE PROTEIN"/>
    <property type="match status" value="1"/>
</dbReference>
<dbReference type="InterPro" id="IPR040423">
    <property type="entry name" value="PEA_transferase"/>
</dbReference>
<dbReference type="InterPro" id="IPR017850">
    <property type="entry name" value="Alkaline_phosphatase_core_sf"/>
</dbReference>
<dbReference type="Pfam" id="PF00884">
    <property type="entry name" value="Sulfatase"/>
    <property type="match status" value="1"/>
</dbReference>
<dbReference type="GO" id="GO:0005886">
    <property type="term" value="C:plasma membrane"/>
    <property type="evidence" value="ECO:0007669"/>
    <property type="project" value="UniProtKB-SubCell"/>
</dbReference>
<evidence type="ECO:0000259" key="8">
    <source>
        <dbReference type="Pfam" id="PF00884"/>
    </source>
</evidence>
<keyword evidence="2" id="KW-1003">Cell membrane</keyword>
<evidence type="ECO:0000256" key="1">
    <source>
        <dbReference type="ARBA" id="ARBA00004651"/>
    </source>
</evidence>
<dbReference type="OrthoDB" id="9786870at2"/>
<keyword evidence="10" id="KW-1185">Reference proteome</keyword>
<proteinExistence type="predicted"/>
<dbReference type="RefSeq" id="WP_113957031.1">
    <property type="nucleotide sequence ID" value="NZ_QNRR01000001.1"/>
</dbReference>
<name>A0A366HVN2_9BACT</name>
<reference evidence="9 10" key="1">
    <citation type="submission" date="2018-06" db="EMBL/GenBank/DDBJ databases">
        <title>Genomic Encyclopedia of Type Strains, Phase IV (KMG-IV): sequencing the most valuable type-strain genomes for metagenomic binning, comparative biology and taxonomic classification.</title>
        <authorList>
            <person name="Goeker M."/>
        </authorList>
    </citation>
    <scope>NUCLEOTIDE SEQUENCE [LARGE SCALE GENOMIC DNA]</scope>
    <source>
        <strain evidence="9 10">DSM 25532</strain>
    </source>
</reference>
<evidence type="ECO:0000256" key="7">
    <source>
        <dbReference type="SAM" id="Phobius"/>
    </source>
</evidence>
<comment type="subcellular location">
    <subcellularLocation>
        <location evidence="1">Cell membrane</location>
        <topology evidence="1">Multi-pass membrane protein</topology>
    </subcellularLocation>
</comment>
<gene>
    <name evidence="9" type="ORF">DES53_101957</name>
</gene>
<dbReference type="PANTHER" id="PTHR30443:SF0">
    <property type="entry name" value="PHOSPHOETHANOLAMINE TRANSFERASE EPTA"/>
    <property type="match status" value="1"/>
</dbReference>
<evidence type="ECO:0000256" key="6">
    <source>
        <dbReference type="ARBA" id="ARBA00023136"/>
    </source>
</evidence>
<accession>A0A366HVN2</accession>
<evidence type="ECO:0000256" key="4">
    <source>
        <dbReference type="ARBA" id="ARBA00022692"/>
    </source>
</evidence>
<comment type="caution">
    <text evidence="9">The sequence shown here is derived from an EMBL/GenBank/DDBJ whole genome shotgun (WGS) entry which is preliminary data.</text>
</comment>
<dbReference type="CDD" id="cd16017">
    <property type="entry name" value="LptA"/>
    <property type="match status" value="1"/>
</dbReference>
<feature type="transmembrane region" description="Helical" evidence="7">
    <location>
        <begin position="145"/>
        <end position="170"/>
    </location>
</feature>
<evidence type="ECO:0000313" key="10">
    <source>
        <dbReference type="Proteomes" id="UP000253426"/>
    </source>
</evidence>
<dbReference type="EMBL" id="QNRR01000001">
    <property type="protein sequence ID" value="RBP48157.1"/>
    <property type="molecule type" value="Genomic_DNA"/>
</dbReference>
<dbReference type="Proteomes" id="UP000253426">
    <property type="component" value="Unassembled WGS sequence"/>
</dbReference>
<dbReference type="SUPFAM" id="SSF53649">
    <property type="entry name" value="Alkaline phosphatase-like"/>
    <property type="match status" value="1"/>
</dbReference>
<evidence type="ECO:0000256" key="3">
    <source>
        <dbReference type="ARBA" id="ARBA00022679"/>
    </source>
</evidence>
<feature type="transmembrane region" description="Helical" evidence="7">
    <location>
        <begin position="111"/>
        <end position="133"/>
    </location>
</feature>